<comment type="caution">
    <text evidence="2">The sequence shown here is derived from an EMBL/GenBank/DDBJ whole genome shotgun (WGS) entry which is preliminary data.</text>
</comment>
<evidence type="ECO:0000313" key="3">
    <source>
        <dbReference type="Proteomes" id="UP000023152"/>
    </source>
</evidence>
<name>X6MW99_RETFI</name>
<dbReference type="EMBL" id="ASPP01016056">
    <property type="protein sequence ID" value="ETO17757.1"/>
    <property type="molecule type" value="Genomic_DNA"/>
</dbReference>
<organism evidence="2 3">
    <name type="scientific">Reticulomyxa filosa</name>
    <dbReference type="NCBI Taxonomy" id="46433"/>
    <lineage>
        <taxon>Eukaryota</taxon>
        <taxon>Sar</taxon>
        <taxon>Rhizaria</taxon>
        <taxon>Retaria</taxon>
        <taxon>Foraminifera</taxon>
        <taxon>Monothalamids</taxon>
        <taxon>Reticulomyxidae</taxon>
        <taxon>Reticulomyxa</taxon>
    </lineage>
</organism>
<reference evidence="2 3" key="1">
    <citation type="journal article" date="2013" name="Curr. Biol.">
        <title>The Genome of the Foraminiferan Reticulomyxa filosa.</title>
        <authorList>
            <person name="Glockner G."/>
            <person name="Hulsmann N."/>
            <person name="Schleicher M."/>
            <person name="Noegel A.A."/>
            <person name="Eichinger L."/>
            <person name="Gallinger C."/>
            <person name="Pawlowski J."/>
            <person name="Sierra R."/>
            <person name="Euteneuer U."/>
            <person name="Pillet L."/>
            <person name="Moustafa A."/>
            <person name="Platzer M."/>
            <person name="Groth M."/>
            <person name="Szafranski K."/>
            <person name="Schliwa M."/>
        </authorList>
    </citation>
    <scope>NUCLEOTIDE SEQUENCE [LARGE SCALE GENOMIC DNA]</scope>
</reference>
<accession>X6MW99</accession>
<keyword evidence="3" id="KW-1185">Reference proteome</keyword>
<proteinExistence type="predicted"/>
<dbReference type="Proteomes" id="UP000023152">
    <property type="component" value="Unassembled WGS sequence"/>
</dbReference>
<protein>
    <submittedName>
        <fullName evidence="2">Uncharacterized protein</fullName>
    </submittedName>
</protein>
<sequence length="288" mass="32482">MTKPTQHIPGKNQSRSQSFSDTSQSIHEHLRSKIGNENETSEQKDNHTNSVLNIDAYFFKKIQNIIILFKRFNKLNSIPFRKLHYLEANLQFNTKIIDAQQEKDSDTSMVLSSEHKSDGLAKDSKEVKPTSLPDKSKEQPFYGLSNKFGKSPFSSESNQTIGSFVNIQSFKESTVGSPALPSSLLDSNSQNSEHGSYIDSVNFISGGLLRHNTTSILNDGTGTDLKAFFFGCNHLAQTKTSSKVFDCIITIIFSEQKFKECFQKICLETCPKYFVKQSLKTFQTIFIQ</sequence>
<evidence type="ECO:0000313" key="2">
    <source>
        <dbReference type="EMBL" id="ETO17757.1"/>
    </source>
</evidence>
<evidence type="ECO:0000256" key="1">
    <source>
        <dbReference type="SAM" id="MobiDB-lite"/>
    </source>
</evidence>
<feature type="compositionally biased region" description="Low complexity" evidence="1">
    <location>
        <begin position="13"/>
        <end position="25"/>
    </location>
</feature>
<feature type="region of interest" description="Disordered" evidence="1">
    <location>
        <begin position="1"/>
        <end position="29"/>
    </location>
</feature>
<feature type="region of interest" description="Disordered" evidence="1">
    <location>
        <begin position="103"/>
        <end position="143"/>
    </location>
</feature>
<gene>
    <name evidence="2" type="ORF">RFI_19558</name>
</gene>
<dbReference type="AlphaFoldDB" id="X6MW99"/>
<feature type="compositionally biased region" description="Basic and acidic residues" evidence="1">
    <location>
        <begin position="113"/>
        <end position="138"/>
    </location>
</feature>